<keyword evidence="3" id="KW-1185">Reference proteome</keyword>
<evidence type="ECO:0000313" key="3">
    <source>
        <dbReference type="Proteomes" id="UP001157017"/>
    </source>
</evidence>
<proteinExistence type="predicted"/>
<dbReference type="EMBL" id="BSUZ01000001">
    <property type="protein sequence ID" value="GMA85942.1"/>
    <property type="molecule type" value="Genomic_DNA"/>
</dbReference>
<name>A0ABQ6JDS8_9ACTN</name>
<accession>A0ABQ6JDS8</accession>
<reference evidence="3" key="1">
    <citation type="journal article" date="2019" name="Int. J. Syst. Evol. Microbiol.">
        <title>The Global Catalogue of Microorganisms (GCM) 10K type strain sequencing project: providing services to taxonomists for standard genome sequencing and annotation.</title>
        <authorList>
            <consortium name="The Broad Institute Genomics Platform"/>
            <consortium name="The Broad Institute Genome Sequencing Center for Infectious Disease"/>
            <person name="Wu L."/>
            <person name="Ma J."/>
        </authorList>
    </citation>
    <scope>NUCLEOTIDE SEQUENCE [LARGE SCALE GENOMIC DNA]</scope>
    <source>
        <strain evidence="3">NBRC 108730</strain>
    </source>
</reference>
<dbReference type="SUPFAM" id="SSF54593">
    <property type="entry name" value="Glyoxalase/Bleomycin resistance protein/Dihydroxybiphenyl dioxygenase"/>
    <property type="match status" value="1"/>
</dbReference>
<evidence type="ECO:0000313" key="2">
    <source>
        <dbReference type="EMBL" id="GMA85942.1"/>
    </source>
</evidence>
<protein>
    <submittedName>
        <fullName evidence="2">Lyase</fullName>
    </submittedName>
</protein>
<keyword evidence="2" id="KW-0456">Lyase</keyword>
<sequence>MTISIAHCFITIDDEYDAALGFYRDALGLEVRTDFTQGEFRWLTLVAPGQEGLEVVLVNARAGRSPEDGEAVAALVAKGSMPGVNLRTDDLETLFEKVRAGGYEVMQEPMDQPWGPRDCAFRDPAGTMVRISAAG</sequence>
<dbReference type="InterPro" id="IPR004360">
    <property type="entry name" value="Glyas_Fos-R_dOase_dom"/>
</dbReference>
<dbReference type="PANTHER" id="PTHR36437">
    <property type="entry name" value="GLYOXALASE/BLEOMYCIN RESISTANCE PROTEIN/DIOXYGENASE"/>
    <property type="match status" value="1"/>
</dbReference>
<gene>
    <name evidence="2" type="ORF">GCM10025868_11920</name>
</gene>
<dbReference type="Pfam" id="PF00903">
    <property type="entry name" value="Glyoxalase"/>
    <property type="match status" value="1"/>
</dbReference>
<comment type="caution">
    <text evidence="2">The sequence shown here is derived from an EMBL/GenBank/DDBJ whole genome shotgun (WGS) entry which is preliminary data.</text>
</comment>
<dbReference type="InterPro" id="IPR037523">
    <property type="entry name" value="VOC_core"/>
</dbReference>
<dbReference type="GO" id="GO:0016829">
    <property type="term" value="F:lyase activity"/>
    <property type="evidence" value="ECO:0007669"/>
    <property type="project" value="UniProtKB-KW"/>
</dbReference>
<feature type="domain" description="VOC" evidence="1">
    <location>
        <begin position="4"/>
        <end position="134"/>
    </location>
</feature>
<dbReference type="Proteomes" id="UP001157017">
    <property type="component" value="Unassembled WGS sequence"/>
</dbReference>
<dbReference type="InterPro" id="IPR029068">
    <property type="entry name" value="Glyas_Bleomycin-R_OHBP_Dase"/>
</dbReference>
<organism evidence="2 3">
    <name type="scientific">Angustibacter aerolatus</name>
    <dbReference type="NCBI Taxonomy" id="1162965"/>
    <lineage>
        <taxon>Bacteria</taxon>
        <taxon>Bacillati</taxon>
        <taxon>Actinomycetota</taxon>
        <taxon>Actinomycetes</taxon>
        <taxon>Kineosporiales</taxon>
        <taxon>Kineosporiaceae</taxon>
    </lineage>
</organism>
<evidence type="ECO:0000259" key="1">
    <source>
        <dbReference type="PROSITE" id="PS51819"/>
    </source>
</evidence>
<dbReference type="PANTHER" id="PTHR36437:SF2">
    <property type="entry name" value="GLYOXALASE_BLEOMYCIN RESISTANCE PROTEIN_DIOXYGENASE"/>
    <property type="match status" value="1"/>
</dbReference>
<dbReference type="Gene3D" id="3.10.180.10">
    <property type="entry name" value="2,3-Dihydroxybiphenyl 1,2-Dioxygenase, domain 1"/>
    <property type="match status" value="1"/>
</dbReference>
<dbReference type="PROSITE" id="PS51819">
    <property type="entry name" value="VOC"/>
    <property type="match status" value="1"/>
</dbReference>